<gene>
    <name evidence="2" type="ORF">Glove_689g9</name>
</gene>
<evidence type="ECO:0000256" key="1">
    <source>
        <dbReference type="SAM" id="MobiDB-lite"/>
    </source>
</evidence>
<reference evidence="2 3" key="1">
    <citation type="submission" date="2018-08" db="EMBL/GenBank/DDBJ databases">
        <title>Genome and evolution of the arbuscular mycorrhizal fungus Diversispora epigaea (formerly Glomus versiforme) and its bacterial endosymbionts.</title>
        <authorList>
            <person name="Sun X."/>
            <person name="Fei Z."/>
            <person name="Harrison M."/>
        </authorList>
    </citation>
    <scope>NUCLEOTIDE SEQUENCE [LARGE SCALE GENOMIC DNA]</scope>
    <source>
        <strain evidence="2 3">IT104</strain>
    </source>
</reference>
<feature type="compositionally biased region" description="Basic residues" evidence="1">
    <location>
        <begin position="10"/>
        <end position="21"/>
    </location>
</feature>
<keyword evidence="3" id="KW-1185">Reference proteome</keyword>
<dbReference type="AlphaFoldDB" id="A0A397G2D4"/>
<accession>A0A397G2D4</accession>
<evidence type="ECO:0000313" key="3">
    <source>
        <dbReference type="Proteomes" id="UP000266861"/>
    </source>
</evidence>
<sequence length="204" mass="24216">MVIIETRGESRKKKNRKRKASQRVIQQFRKSDNEKSKQRMIKLRQDKNYNQAYNLVSKNKRQKKIEIRLTKDFLAKSKNIPLRVLEMDEEFNNTINNHATWPQKINQESSKNTLARFIDQTDLDELRELPCAACSRLHNNKNYKEIPLNEINLSLFKAPPELSDLSFEINFHYEHPDYTCCPNSKSKCRNPKCRNSKSQIPNYN</sequence>
<dbReference type="OrthoDB" id="2489615at2759"/>
<dbReference type="Proteomes" id="UP000266861">
    <property type="component" value="Unassembled WGS sequence"/>
</dbReference>
<proteinExistence type="predicted"/>
<evidence type="ECO:0000313" key="2">
    <source>
        <dbReference type="EMBL" id="RHZ45125.1"/>
    </source>
</evidence>
<protein>
    <submittedName>
        <fullName evidence="2">Uncharacterized protein</fullName>
    </submittedName>
</protein>
<dbReference type="EMBL" id="PQFF01000555">
    <property type="protein sequence ID" value="RHZ45125.1"/>
    <property type="molecule type" value="Genomic_DNA"/>
</dbReference>
<organism evidence="2 3">
    <name type="scientific">Diversispora epigaea</name>
    <dbReference type="NCBI Taxonomy" id="1348612"/>
    <lineage>
        <taxon>Eukaryota</taxon>
        <taxon>Fungi</taxon>
        <taxon>Fungi incertae sedis</taxon>
        <taxon>Mucoromycota</taxon>
        <taxon>Glomeromycotina</taxon>
        <taxon>Glomeromycetes</taxon>
        <taxon>Diversisporales</taxon>
        <taxon>Diversisporaceae</taxon>
        <taxon>Diversispora</taxon>
    </lineage>
</organism>
<comment type="caution">
    <text evidence="2">The sequence shown here is derived from an EMBL/GenBank/DDBJ whole genome shotgun (WGS) entry which is preliminary data.</text>
</comment>
<name>A0A397G2D4_9GLOM</name>
<feature type="region of interest" description="Disordered" evidence="1">
    <location>
        <begin position="1"/>
        <end position="36"/>
    </location>
</feature>